<evidence type="ECO:0000256" key="5">
    <source>
        <dbReference type="ARBA" id="ARBA00022679"/>
    </source>
</evidence>
<name>A0A0P6XE47_9CHLR</name>
<feature type="signal peptide" evidence="12">
    <location>
        <begin position="1"/>
        <end position="27"/>
    </location>
</feature>
<evidence type="ECO:0000256" key="6">
    <source>
        <dbReference type="ARBA" id="ARBA00022723"/>
    </source>
</evidence>
<dbReference type="InterPro" id="IPR015168">
    <property type="entry name" value="SsuA/THI5"/>
</dbReference>
<dbReference type="GO" id="GO:0009228">
    <property type="term" value="P:thiamine biosynthetic process"/>
    <property type="evidence" value="ECO:0007669"/>
    <property type="project" value="UniProtKB-KW"/>
</dbReference>
<evidence type="ECO:0000256" key="10">
    <source>
        <dbReference type="ARBA" id="ARBA00033171"/>
    </source>
</evidence>
<feature type="chain" id="PRO_5006132995" description="Thiamine pyrimidine synthase" evidence="12">
    <location>
        <begin position="28"/>
        <end position="331"/>
    </location>
</feature>
<keyword evidence="8" id="KW-0784">Thiamine biosynthesis</keyword>
<feature type="domain" description="SsuA/THI5-like" evidence="13">
    <location>
        <begin position="47"/>
        <end position="254"/>
    </location>
</feature>
<dbReference type="GO" id="GO:0046872">
    <property type="term" value="F:metal ion binding"/>
    <property type="evidence" value="ECO:0007669"/>
    <property type="project" value="UniProtKB-KW"/>
</dbReference>
<gene>
    <name evidence="14" type="ORF">ADN01_15485</name>
</gene>
<dbReference type="PANTHER" id="PTHR31528">
    <property type="entry name" value="4-AMINO-5-HYDROXYMETHYL-2-METHYLPYRIMIDINE PHOSPHATE SYNTHASE THI11-RELATED"/>
    <property type="match status" value="1"/>
</dbReference>
<dbReference type="Pfam" id="PF09084">
    <property type="entry name" value="NMT1"/>
    <property type="match status" value="1"/>
</dbReference>
<dbReference type="PROSITE" id="PS51257">
    <property type="entry name" value="PROKAR_LIPOPROTEIN"/>
    <property type="match status" value="1"/>
</dbReference>
<comment type="catalytic activity">
    <reaction evidence="11">
        <text>N(6)-(pyridoxal phosphate)-L-lysyl-[4-amino-5-hydroxymethyl-2-methylpyrimidine phosphate synthase] + L-histidyl-[4-amino-5-hydroxymethyl-2-methylpyrimidine phosphate synthase] + 2 Fe(3+) + 4 H2O = L-lysyl-[4-amino-5-hydroxymethyl-2-methylpyrimidine phosphate synthase] + (2S)-2-amino-5-hydroxy-4-oxopentanoyl-[4-amino-5-hydroxymethyl-2-methylpyrimidine phosphate synthase] + 4-amino-2-methyl-5-(phosphooxymethyl)pyrimidine + 3-oxopropanoate + 2 Fe(2+) + 2 H(+)</text>
        <dbReference type="Rhea" id="RHEA:65756"/>
        <dbReference type="Rhea" id="RHEA-COMP:16892"/>
        <dbReference type="Rhea" id="RHEA-COMP:16893"/>
        <dbReference type="Rhea" id="RHEA-COMP:16894"/>
        <dbReference type="Rhea" id="RHEA-COMP:16895"/>
        <dbReference type="ChEBI" id="CHEBI:15377"/>
        <dbReference type="ChEBI" id="CHEBI:15378"/>
        <dbReference type="ChEBI" id="CHEBI:29033"/>
        <dbReference type="ChEBI" id="CHEBI:29034"/>
        <dbReference type="ChEBI" id="CHEBI:29969"/>
        <dbReference type="ChEBI" id="CHEBI:29979"/>
        <dbReference type="ChEBI" id="CHEBI:33190"/>
        <dbReference type="ChEBI" id="CHEBI:58354"/>
        <dbReference type="ChEBI" id="CHEBI:143915"/>
        <dbReference type="ChEBI" id="CHEBI:157692"/>
    </reaction>
    <physiologicalReaction direction="left-to-right" evidence="11">
        <dbReference type="Rhea" id="RHEA:65757"/>
    </physiologicalReaction>
</comment>
<keyword evidence="5" id="KW-0808">Transferase</keyword>
<dbReference type="InterPro" id="IPR027939">
    <property type="entry name" value="NMT1/THI5"/>
</dbReference>
<dbReference type="STRING" id="229921.ADN01_15485"/>
<dbReference type="SUPFAM" id="SSF53850">
    <property type="entry name" value="Periplasmic binding protein-like II"/>
    <property type="match status" value="1"/>
</dbReference>
<evidence type="ECO:0000313" key="14">
    <source>
        <dbReference type="EMBL" id="KPL77968.1"/>
    </source>
</evidence>
<dbReference type="EMBL" id="LGCM01000058">
    <property type="protein sequence ID" value="KPL77968.1"/>
    <property type="molecule type" value="Genomic_DNA"/>
</dbReference>
<keyword evidence="15" id="KW-1185">Reference proteome</keyword>
<proteinExistence type="inferred from homology"/>
<organism evidence="14 15">
    <name type="scientific">Levilinea saccharolytica</name>
    <dbReference type="NCBI Taxonomy" id="229921"/>
    <lineage>
        <taxon>Bacteria</taxon>
        <taxon>Bacillati</taxon>
        <taxon>Chloroflexota</taxon>
        <taxon>Anaerolineae</taxon>
        <taxon>Anaerolineales</taxon>
        <taxon>Anaerolineaceae</taxon>
        <taxon>Levilinea</taxon>
    </lineage>
</organism>
<keyword evidence="7" id="KW-0663">Pyridoxal phosphate</keyword>
<comment type="subunit">
    <text evidence="4">Homodimer.</text>
</comment>
<evidence type="ECO:0000256" key="1">
    <source>
        <dbReference type="ARBA" id="ARBA00003469"/>
    </source>
</evidence>
<dbReference type="Proteomes" id="UP000050501">
    <property type="component" value="Unassembled WGS sequence"/>
</dbReference>
<keyword evidence="12" id="KW-0732">Signal</keyword>
<comment type="function">
    <text evidence="1">Responsible for the formation of the pyrimidine heterocycle in the thiamine biosynthesis pathway. Catalyzes the formation of hydroxymethylpyrimidine phosphate (HMP-P) from histidine and pyridoxal phosphate (PLP). The protein uses PLP and the active site histidine to form HMP-P, generating an inactive enzyme. The enzyme can only undergo a single turnover, which suggests it is a suicide enzyme.</text>
</comment>
<evidence type="ECO:0000256" key="11">
    <source>
        <dbReference type="ARBA" id="ARBA00048179"/>
    </source>
</evidence>
<dbReference type="PANTHER" id="PTHR31528:SF1">
    <property type="entry name" value="4-AMINO-5-HYDROXYMETHYL-2-METHYLPYRIMIDINE PHOSPHATE SYNTHASE THI11-RELATED"/>
    <property type="match status" value="1"/>
</dbReference>
<reference evidence="14 15" key="1">
    <citation type="submission" date="2015-07" db="EMBL/GenBank/DDBJ databases">
        <title>Genome sequence of Levilinea saccharolytica DSM 16555.</title>
        <authorList>
            <person name="Hemp J."/>
            <person name="Ward L.M."/>
            <person name="Pace L.A."/>
            <person name="Fischer W.W."/>
        </authorList>
    </citation>
    <scope>NUCLEOTIDE SEQUENCE [LARGE SCALE GENOMIC DNA]</scope>
    <source>
        <strain evidence="14 15">KIBI-1</strain>
    </source>
</reference>
<evidence type="ECO:0000256" key="2">
    <source>
        <dbReference type="ARBA" id="ARBA00004948"/>
    </source>
</evidence>
<dbReference type="GO" id="GO:0016740">
    <property type="term" value="F:transferase activity"/>
    <property type="evidence" value="ECO:0007669"/>
    <property type="project" value="UniProtKB-KW"/>
</dbReference>
<dbReference type="AlphaFoldDB" id="A0A0P6XE47"/>
<evidence type="ECO:0000256" key="4">
    <source>
        <dbReference type="ARBA" id="ARBA00011738"/>
    </source>
</evidence>
<evidence type="ECO:0000313" key="15">
    <source>
        <dbReference type="Proteomes" id="UP000050501"/>
    </source>
</evidence>
<accession>A0A0P6XE47</accession>
<keyword evidence="9" id="KW-0408">Iron</keyword>
<dbReference type="Gene3D" id="3.40.190.10">
    <property type="entry name" value="Periplasmic binding protein-like II"/>
    <property type="match status" value="2"/>
</dbReference>
<protein>
    <recommendedName>
        <fullName evidence="10">Thiamine pyrimidine synthase</fullName>
    </recommendedName>
</protein>
<evidence type="ECO:0000256" key="8">
    <source>
        <dbReference type="ARBA" id="ARBA00022977"/>
    </source>
</evidence>
<sequence>MNTKTLFRWFLGMGVLVSLMGCRPAQPAAPDTLTFMAGYKPQANLPFVGVYVAQEKGFFAEENLQVDIQHSAGQGQHLQLVAAGEVQVTTQDAGILLQRRSSPGLPLVSIALIGQRGQQAFAALQSSGLKTPQDWVGRTVGYKGSPPPELFALMAANNLSQDDVQLVNVGFDPRILSEGKVDVYPVFKSNEPDMLRSWGYELTLWDPADYGVPSLGLTYVTSQETLDTQPEKLARFLRAALKGIDYASQNLDEAVEIVMKYAGEQADPQHQRFMLETELADYRSPVTEAHGAGWQTEEQWSALAEMLLKYELVKEVNVAGAFTNALLPQNK</sequence>
<comment type="similarity">
    <text evidence="3">Belongs to the NMT1/THI5 family.</text>
</comment>
<dbReference type="OrthoDB" id="9815602at2"/>
<evidence type="ECO:0000256" key="12">
    <source>
        <dbReference type="SAM" id="SignalP"/>
    </source>
</evidence>
<evidence type="ECO:0000259" key="13">
    <source>
        <dbReference type="Pfam" id="PF09084"/>
    </source>
</evidence>
<evidence type="ECO:0000256" key="9">
    <source>
        <dbReference type="ARBA" id="ARBA00023004"/>
    </source>
</evidence>
<comment type="caution">
    <text evidence="14">The sequence shown here is derived from an EMBL/GenBank/DDBJ whole genome shotgun (WGS) entry which is preliminary data.</text>
</comment>
<keyword evidence="6" id="KW-0479">Metal-binding</keyword>
<evidence type="ECO:0000256" key="7">
    <source>
        <dbReference type="ARBA" id="ARBA00022898"/>
    </source>
</evidence>
<evidence type="ECO:0000256" key="3">
    <source>
        <dbReference type="ARBA" id="ARBA00009406"/>
    </source>
</evidence>
<comment type="pathway">
    <text evidence="2">Cofactor biosynthesis; thiamine diphosphate biosynthesis.</text>
</comment>
<dbReference type="RefSeq" id="WP_062416826.1">
    <property type="nucleotide sequence ID" value="NZ_DF967974.1"/>
</dbReference>